<feature type="domain" description="Phosphoribulokinase/uridine kinase" evidence="1">
    <location>
        <begin position="19"/>
        <end position="134"/>
    </location>
</feature>
<keyword evidence="2" id="KW-0418">Kinase</keyword>
<organism evidence="2 3">
    <name type="scientific">Neiella holothuriorum</name>
    <dbReference type="NCBI Taxonomy" id="2870530"/>
    <lineage>
        <taxon>Bacteria</taxon>
        <taxon>Pseudomonadati</taxon>
        <taxon>Pseudomonadota</taxon>
        <taxon>Gammaproteobacteria</taxon>
        <taxon>Alteromonadales</taxon>
        <taxon>Echinimonadaceae</taxon>
        <taxon>Neiella</taxon>
    </lineage>
</organism>
<name>A0ABS7EDI8_9GAMM</name>
<protein>
    <submittedName>
        <fullName evidence="2">Kinase</fullName>
    </submittedName>
</protein>
<keyword evidence="2" id="KW-0808">Transferase</keyword>
<reference evidence="2" key="1">
    <citation type="submission" date="2021-07" db="EMBL/GenBank/DDBJ databases">
        <title>Neiella marina sp. nov., isolated from the intestinal content of sea cucumber Apostichopus japonicus.</title>
        <authorList>
            <person name="Bai X."/>
        </authorList>
    </citation>
    <scope>NUCLEOTIDE SEQUENCE</scope>
    <source>
        <strain evidence="2">126</strain>
    </source>
</reference>
<dbReference type="GO" id="GO:0016301">
    <property type="term" value="F:kinase activity"/>
    <property type="evidence" value="ECO:0007669"/>
    <property type="project" value="UniProtKB-KW"/>
</dbReference>
<dbReference type="InterPro" id="IPR027417">
    <property type="entry name" value="P-loop_NTPase"/>
</dbReference>
<keyword evidence="3" id="KW-1185">Reference proteome</keyword>
<accession>A0ABS7EDI8</accession>
<proteinExistence type="predicted"/>
<dbReference type="EMBL" id="JAHZSS010000004">
    <property type="protein sequence ID" value="MBW8190390.1"/>
    <property type="molecule type" value="Genomic_DNA"/>
</dbReference>
<dbReference type="Pfam" id="PF00485">
    <property type="entry name" value="PRK"/>
    <property type="match status" value="1"/>
</dbReference>
<evidence type="ECO:0000313" key="2">
    <source>
        <dbReference type="EMBL" id="MBW8190390.1"/>
    </source>
</evidence>
<evidence type="ECO:0000313" key="3">
    <source>
        <dbReference type="Proteomes" id="UP001166251"/>
    </source>
</evidence>
<comment type="caution">
    <text evidence="2">The sequence shown here is derived from an EMBL/GenBank/DDBJ whole genome shotgun (WGS) entry which is preliminary data.</text>
</comment>
<sequence>MPIIGEISAHQKNANRPLIVGINGSQGSGKSTLADYLKLTLSESFGFSVAAMSMDDFYLTKAKRQQLATSVHPLLATRGVPGTHDYHHMEQVLTALRAGQNTAIPRFNKAIDDPFEASQWTQVTEPVDIIIMEGWCWGTPAQSSDALADSINTLESEQDSQGVWRRYVNEQVANHYQPLYQQTDMMLMLKAPSFACVKQWRLEQEQKLAARLSADDDRSGLMNEQQIETFISYFQRLTEHGFNTLLERSHAVWQLESNRAISAMSRPKEFS</sequence>
<evidence type="ECO:0000259" key="1">
    <source>
        <dbReference type="Pfam" id="PF00485"/>
    </source>
</evidence>
<dbReference type="Proteomes" id="UP001166251">
    <property type="component" value="Unassembled WGS sequence"/>
</dbReference>
<dbReference type="SUPFAM" id="SSF52540">
    <property type="entry name" value="P-loop containing nucleoside triphosphate hydrolases"/>
    <property type="match status" value="1"/>
</dbReference>
<gene>
    <name evidence="2" type="ORF">K0504_05020</name>
</gene>
<dbReference type="PANTHER" id="PTHR10285">
    <property type="entry name" value="URIDINE KINASE"/>
    <property type="match status" value="1"/>
</dbReference>
<dbReference type="InterPro" id="IPR006083">
    <property type="entry name" value="PRK/URK"/>
</dbReference>
<dbReference type="Gene3D" id="3.40.50.300">
    <property type="entry name" value="P-loop containing nucleotide triphosphate hydrolases"/>
    <property type="match status" value="1"/>
</dbReference>